<feature type="chain" id="PRO_5017295661" description="CNH domain-containing protein" evidence="1">
    <location>
        <begin position="24"/>
        <end position="481"/>
    </location>
</feature>
<reference evidence="3" key="3">
    <citation type="submission" date="2025-08" db="UniProtKB">
        <authorList>
            <consortium name="Ensembl"/>
        </authorList>
    </citation>
    <scope>IDENTIFICATION</scope>
</reference>
<dbReference type="Ensembl" id="ENSAMXT00000041445.1">
    <property type="protein sequence ID" value="ENSAMXP00000048839.1"/>
    <property type="gene ID" value="ENSAMXG00000020977.2"/>
</dbReference>
<proteinExistence type="predicted"/>
<dbReference type="AlphaFoldDB" id="A0A3B1K5D9"/>
<protein>
    <recommendedName>
        <fullName evidence="2">CNH domain-containing protein</fullName>
    </recommendedName>
</protein>
<feature type="signal peptide" evidence="1">
    <location>
        <begin position="1"/>
        <end position="23"/>
    </location>
</feature>
<keyword evidence="1" id="KW-0732">Signal</keyword>
<reference evidence="4" key="2">
    <citation type="journal article" date="2014" name="Nat. Commun.">
        <title>The cavefish genome reveals candidate genes for eye loss.</title>
        <authorList>
            <person name="McGaugh S.E."/>
            <person name="Gross J.B."/>
            <person name="Aken B."/>
            <person name="Blin M."/>
            <person name="Borowsky R."/>
            <person name="Chalopin D."/>
            <person name="Hinaux H."/>
            <person name="Jeffery W.R."/>
            <person name="Keene A."/>
            <person name="Ma L."/>
            <person name="Minx P."/>
            <person name="Murphy D."/>
            <person name="O'Quin K.E."/>
            <person name="Retaux S."/>
            <person name="Rohner N."/>
            <person name="Searle S.M."/>
            <person name="Stahl B.A."/>
            <person name="Tabin C."/>
            <person name="Volff J.N."/>
            <person name="Yoshizawa M."/>
            <person name="Warren W.C."/>
        </authorList>
    </citation>
    <scope>NUCLEOTIDE SEQUENCE [LARGE SCALE GENOMIC DNA]</scope>
    <source>
        <strain evidence="4">female</strain>
    </source>
</reference>
<evidence type="ECO:0000313" key="3">
    <source>
        <dbReference type="Ensembl" id="ENSAMXP00000048839.1"/>
    </source>
</evidence>
<evidence type="ECO:0000313" key="4">
    <source>
        <dbReference type="Proteomes" id="UP000018467"/>
    </source>
</evidence>
<evidence type="ECO:0000256" key="1">
    <source>
        <dbReference type="SAM" id="SignalP"/>
    </source>
</evidence>
<accession>A0A3B1K5D9</accession>
<dbReference type="SMART" id="SM00036">
    <property type="entry name" value="CNH"/>
    <property type="match status" value="1"/>
</dbReference>
<evidence type="ECO:0000259" key="2">
    <source>
        <dbReference type="PROSITE" id="PS50219"/>
    </source>
</evidence>
<keyword evidence="4" id="KW-1185">Reference proteome</keyword>
<dbReference type="Pfam" id="PF00780">
    <property type="entry name" value="CNH"/>
    <property type="match status" value="1"/>
</dbReference>
<name>A0A3B1K5D9_ASTMX</name>
<dbReference type="Proteomes" id="UP000018467">
    <property type="component" value="Unassembled WGS sequence"/>
</dbReference>
<reference evidence="4" key="1">
    <citation type="submission" date="2013-03" db="EMBL/GenBank/DDBJ databases">
        <authorList>
            <person name="Jeffery W."/>
            <person name="Warren W."/>
            <person name="Wilson R.K."/>
        </authorList>
    </citation>
    <scope>NUCLEOTIDE SEQUENCE</scope>
    <source>
        <strain evidence="4">female</strain>
    </source>
</reference>
<reference evidence="3" key="4">
    <citation type="submission" date="2025-09" db="UniProtKB">
        <authorList>
            <consortium name="Ensembl"/>
        </authorList>
    </citation>
    <scope>IDENTIFICATION</scope>
</reference>
<dbReference type="InterPro" id="IPR001180">
    <property type="entry name" value="CNH_dom"/>
</dbReference>
<sequence length="481" mass="54853">MNKCLCFIFIFVCLFFSLSPTTPTPTVTHCLLVIFPLLFLQSLKCAAVQRRAWLEKMIGVEVCVSMLHPNHCSEHLVEHKHALGLYQGHGPYGASTPTPPRFQALGQILWINRRLLNYHPKIQKDRRRRPPAKIFFKKVFHGCPLKINCSTTWDHPTTKDHHLILGADEGIFTLNLNSSEATIELLFPGKCTWVYTISNVLMSISGKSSQLHSHSLKELYDQARKEHRIVALPTHRLLPRKFAISTKIPETKGCRACAVANNVQSGCVFLCGALESSVVLLQWYEPMHKFMLIKHFDFPLPNPLRVFEMVVVPEQEYPMVCIGVNRGQSPSQPVRMENINLNSNTSWFTNTGLEAQSAEKVQLNQLDSNTLLVLIENTVHMVNLEGAIKSHRKLHMEISFPLDVESVVYFDDTLLAIWKHGWQRRGEVLSEILQEITEPRKTFRLIGSDRLVVLETRQSEDQSGMCNLYILEIAENFVLIP</sequence>
<feature type="domain" description="CNH" evidence="2">
    <location>
        <begin position="144"/>
        <end position="451"/>
    </location>
</feature>
<dbReference type="PROSITE" id="PS50219">
    <property type="entry name" value="CNH"/>
    <property type="match status" value="1"/>
</dbReference>
<dbReference type="Bgee" id="ENSAMXG00000020977">
    <property type="expression patterns" value="Expressed in pharyngeal gill and 12 other cell types or tissues"/>
</dbReference>
<organism evidence="3 4">
    <name type="scientific">Astyanax mexicanus</name>
    <name type="common">Blind cave fish</name>
    <name type="synonym">Astyanax fasciatus mexicanus</name>
    <dbReference type="NCBI Taxonomy" id="7994"/>
    <lineage>
        <taxon>Eukaryota</taxon>
        <taxon>Metazoa</taxon>
        <taxon>Chordata</taxon>
        <taxon>Craniata</taxon>
        <taxon>Vertebrata</taxon>
        <taxon>Euteleostomi</taxon>
        <taxon>Actinopterygii</taxon>
        <taxon>Neopterygii</taxon>
        <taxon>Teleostei</taxon>
        <taxon>Ostariophysi</taxon>
        <taxon>Characiformes</taxon>
        <taxon>Characoidei</taxon>
        <taxon>Acestrorhamphidae</taxon>
        <taxon>Acestrorhamphinae</taxon>
        <taxon>Astyanax</taxon>
    </lineage>
</organism>
<dbReference type="GeneTree" id="ENSGT00940000160308"/>